<reference evidence="2 3" key="1">
    <citation type="submission" date="2013-11" db="EMBL/GenBank/DDBJ databases">
        <title>The Genome Sequence of Phytophthora parasitica P10297.</title>
        <authorList>
            <consortium name="The Broad Institute Genomics Platform"/>
            <person name="Russ C."/>
            <person name="Tyler B."/>
            <person name="Panabieres F."/>
            <person name="Shan W."/>
            <person name="Tripathy S."/>
            <person name="Grunwald N."/>
            <person name="Machado M."/>
            <person name="Johnson C.S."/>
            <person name="Walker B."/>
            <person name="Young S.K."/>
            <person name="Zeng Q."/>
            <person name="Gargeya S."/>
            <person name="Fitzgerald M."/>
            <person name="Haas B."/>
            <person name="Abouelleil A."/>
            <person name="Allen A.W."/>
            <person name="Alvarado L."/>
            <person name="Arachchi H.M."/>
            <person name="Berlin A.M."/>
            <person name="Chapman S.B."/>
            <person name="Gainer-Dewar J."/>
            <person name="Goldberg J."/>
            <person name="Griggs A."/>
            <person name="Gujja S."/>
            <person name="Hansen M."/>
            <person name="Howarth C."/>
            <person name="Imamovic A."/>
            <person name="Ireland A."/>
            <person name="Larimer J."/>
            <person name="McCowan C."/>
            <person name="Murphy C."/>
            <person name="Pearson M."/>
            <person name="Poon T.W."/>
            <person name="Priest M."/>
            <person name="Roberts A."/>
            <person name="Saif S."/>
            <person name="Shea T."/>
            <person name="Sisk P."/>
            <person name="Sykes S."/>
            <person name="Wortman J."/>
            <person name="Nusbaum C."/>
            <person name="Birren B."/>
        </authorList>
    </citation>
    <scope>NUCLEOTIDE SEQUENCE [LARGE SCALE GENOMIC DNA]</scope>
    <source>
        <strain evidence="2 3">P10297</strain>
    </source>
</reference>
<organism evidence="2 3">
    <name type="scientific">Phytophthora nicotianae P10297</name>
    <dbReference type="NCBI Taxonomy" id="1317064"/>
    <lineage>
        <taxon>Eukaryota</taxon>
        <taxon>Sar</taxon>
        <taxon>Stramenopiles</taxon>
        <taxon>Oomycota</taxon>
        <taxon>Peronosporomycetes</taxon>
        <taxon>Peronosporales</taxon>
        <taxon>Peronosporaceae</taxon>
        <taxon>Phytophthora</taxon>
    </lineage>
</organism>
<comment type="caution">
    <text evidence="2">The sequence shown here is derived from an EMBL/GenBank/DDBJ whole genome shotgun (WGS) entry which is preliminary data.</text>
</comment>
<feature type="compositionally biased region" description="Low complexity" evidence="1">
    <location>
        <begin position="100"/>
        <end position="118"/>
    </location>
</feature>
<protein>
    <submittedName>
        <fullName evidence="2">Uncharacterized protein</fullName>
    </submittedName>
</protein>
<dbReference type="Proteomes" id="UP000018948">
    <property type="component" value="Unassembled WGS sequence"/>
</dbReference>
<name>W2YJJ8_PHYNI</name>
<evidence type="ECO:0000256" key="1">
    <source>
        <dbReference type="SAM" id="MobiDB-lite"/>
    </source>
</evidence>
<dbReference type="AlphaFoldDB" id="W2YJJ8"/>
<dbReference type="EMBL" id="ANIY01003509">
    <property type="protein sequence ID" value="ETP35205.1"/>
    <property type="molecule type" value="Genomic_DNA"/>
</dbReference>
<evidence type="ECO:0000313" key="3">
    <source>
        <dbReference type="Proteomes" id="UP000018948"/>
    </source>
</evidence>
<feature type="region of interest" description="Disordered" evidence="1">
    <location>
        <begin position="92"/>
        <end position="118"/>
    </location>
</feature>
<proteinExistence type="predicted"/>
<gene>
    <name evidence="2" type="ORF">F442_16567</name>
</gene>
<evidence type="ECO:0000313" key="2">
    <source>
        <dbReference type="EMBL" id="ETP35205.1"/>
    </source>
</evidence>
<sequence>MMYGYLAKIYFPVFVCSLVGDIAAVHLTHHKVVYSIPIASFVVSVTLRRKPLHLQPYTATPSHSLPTEIMSWCPLASIQWYGIVDNPSDPNAGHTVTVTSGPRISSSGGRNPSSSRSSPACILSLTTVVTTRLEIACGRRQAQQPRDAFFSAIRYRPQDAKRFAVEFAPLCSALI</sequence>
<accession>W2YJJ8</accession>